<dbReference type="PANTHER" id="PTHR33376:SF5">
    <property type="entry name" value="EXTRACYTOPLASMIC SOLUTE RECEPTOR PROTEIN"/>
    <property type="match status" value="1"/>
</dbReference>
<keyword evidence="3" id="KW-0479">Metal-binding</keyword>
<dbReference type="GO" id="GO:0031317">
    <property type="term" value="C:tripartite ATP-independent periplasmic transporter complex"/>
    <property type="evidence" value="ECO:0007669"/>
    <property type="project" value="InterPro"/>
</dbReference>
<organism evidence="4 5">
    <name type="scientific">Arenimonas composti TR7-09 = DSM 18010</name>
    <dbReference type="NCBI Taxonomy" id="1121013"/>
    <lineage>
        <taxon>Bacteria</taxon>
        <taxon>Pseudomonadati</taxon>
        <taxon>Pseudomonadota</taxon>
        <taxon>Gammaproteobacteria</taxon>
        <taxon>Lysobacterales</taxon>
        <taxon>Lysobacteraceae</taxon>
        <taxon>Arenimonas</taxon>
    </lineage>
</organism>
<evidence type="ECO:0000313" key="5">
    <source>
        <dbReference type="Proteomes" id="UP000029391"/>
    </source>
</evidence>
<comment type="caution">
    <text evidence="4">The sequence shown here is derived from an EMBL/GenBank/DDBJ whole genome shotgun (WGS) entry which is preliminary data.</text>
</comment>
<evidence type="ECO:0000313" key="4">
    <source>
        <dbReference type="EMBL" id="KFN50049.1"/>
    </source>
</evidence>
<evidence type="ECO:0000256" key="3">
    <source>
        <dbReference type="PIRSR" id="PIRSR039026-2"/>
    </source>
</evidence>
<dbReference type="PANTHER" id="PTHR33376">
    <property type="match status" value="1"/>
</dbReference>
<feature type="binding site" evidence="3">
    <location>
        <position position="220"/>
    </location>
    <ligand>
        <name>Na(+)</name>
        <dbReference type="ChEBI" id="CHEBI:29101"/>
    </ligand>
</feature>
<dbReference type="PROSITE" id="PS51257">
    <property type="entry name" value="PROKAR_LIPOPROTEIN"/>
    <property type="match status" value="1"/>
</dbReference>
<dbReference type="PIRSF" id="PIRSF039026">
    <property type="entry name" value="SiaP"/>
    <property type="match status" value="1"/>
</dbReference>
<dbReference type="InterPro" id="IPR038404">
    <property type="entry name" value="TRAP_DctP_sf"/>
</dbReference>
<dbReference type="InterPro" id="IPR018389">
    <property type="entry name" value="DctP_fam"/>
</dbReference>
<dbReference type="STRING" id="1121013.GCA_000426365_02246"/>
<dbReference type="Gene3D" id="3.40.190.10">
    <property type="entry name" value="Periplasmic binding protein-like II"/>
    <property type="match status" value="1"/>
</dbReference>
<dbReference type="eggNOG" id="COG4663">
    <property type="taxonomic scope" value="Bacteria"/>
</dbReference>
<dbReference type="Gene3D" id="3.40.190.170">
    <property type="entry name" value="Bacterial extracellular solute-binding protein, family 7"/>
    <property type="match status" value="1"/>
</dbReference>
<dbReference type="InterPro" id="IPR026289">
    <property type="entry name" value="SBP_TakP-like"/>
</dbReference>
<dbReference type="EMBL" id="AWXU01000026">
    <property type="protein sequence ID" value="KFN50049.1"/>
    <property type="molecule type" value="Genomic_DNA"/>
</dbReference>
<sequence length="363" mass="38995">MKRRDLLRGAGVAAVAGGVAACAPGRDAPGANVRIERHWKLVTAWPTNFPGLGAAAVRLAEAITRASGGRLQVSVHGAGELVPAFEVFDAVSRGVAEMGHSFAYYWQSKLPAAPFFCTVPFGFNAQEMNAWLHEGGGLVLWRELYAPFRVMPFPAGNTGVQLAGWFRAPLPDASALAGLKMRIPGLGGEVLARAGGAPLNLPADRIRQALADGELDAAEWLGPWNDLAFGLHTAAKYCYYPGWQEPGATVEALVNADAWNALPADLQAIVTACCRAENDATLAEFTARNQSALDVLVREHRVELRQLPDDVLMALRRAADSVLENLAGSDPMARRAFDSMRVFAARSRAWHAVSEEAWYAARA</sequence>
<dbReference type="Proteomes" id="UP000029391">
    <property type="component" value="Unassembled WGS sequence"/>
</dbReference>
<feature type="binding site" evidence="2">
    <location>
        <position position="161"/>
    </location>
    <ligand>
        <name>substrate</name>
    </ligand>
</feature>
<protein>
    <recommendedName>
        <fullName evidence="6">C4-dicarboxylate ABC transporter</fullName>
    </recommendedName>
</protein>
<dbReference type="InterPro" id="IPR006311">
    <property type="entry name" value="TAT_signal"/>
</dbReference>
<dbReference type="GO" id="GO:0055085">
    <property type="term" value="P:transmembrane transport"/>
    <property type="evidence" value="ECO:0007669"/>
    <property type="project" value="InterPro"/>
</dbReference>
<dbReference type="OrthoDB" id="9771186at2"/>
<dbReference type="Pfam" id="PF03480">
    <property type="entry name" value="DctP"/>
    <property type="match status" value="1"/>
</dbReference>
<proteinExistence type="predicted"/>
<dbReference type="GO" id="GO:0046872">
    <property type="term" value="F:metal ion binding"/>
    <property type="evidence" value="ECO:0007669"/>
    <property type="project" value="UniProtKB-KW"/>
</dbReference>
<name>A0A091BGY5_9GAMM</name>
<feature type="binding site" evidence="2">
    <location>
        <position position="182"/>
    </location>
    <ligand>
        <name>substrate</name>
    </ligand>
</feature>
<feature type="binding site" evidence="3">
    <location>
        <position position="219"/>
    </location>
    <ligand>
        <name>substrate</name>
    </ligand>
</feature>
<feature type="binding site" evidence="3">
    <location>
        <position position="245"/>
    </location>
    <ligand>
        <name>substrate</name>
    </ligand>
</feature>
<keyword evidence="5" id="KW-1185">Reference proteome</keyword>
<dbReference type="AlphaFoldDB" id="A0A091BGY5"/>
<evidence type="ECO:0000256" key="1">
    <source>
        <dbReference type="ARBA" id="ARBA00022729"/>
    </source>
</evidence>
<reference evidence="4 5" key="1">
    <citation type="submission" date="2013-09" db="EMBL/GenBank/DDBJ databases">
        <title>Genome sequencing of Arenimonas composti.</title>
        <authorList>
            <person name="Chen F."/>
            <person name="Wang G."/>
        </authorList>
    </citation>
    <scope>NUCLEOTIDE SEQUENCE [LARGE SCALE GENOMIC DNA]</scope>
    <source>
        <strain evidence="4 5">TR7-09</strain>
    </source>
</reference>
<dbReference type="RefSeq" id="WP_026817218.1">
    <property type="nucleotide sequence ID" value="NZ_AUFF01000007.1"/>
</dbReference>
<dbReference type="PROSITE" id="PS51318">
    <property type="entry name" value="TAT"/>
    <property type="match status" value="1"/>
</dbReference>
<gene>
    <name evidence="4" type="ORF">P873_08395</name>
</gene>
<accession>A0A091BGY5</accession>
<keyword evidence="1" id="KW-0732">Signal</keyword>
<evidence type="ECO:0000256" key="2">
    <source>
        <dbReference type="PIRSR" id="PIRSR039026-1"/>
    </source>
</evidence>
<evidence type="ECO:0008006" key="6">
    <source>
        <dbReference type="Google" id="ProtNLM"/>
    </source>
</evidence>
<dbReference type="CDD" id="cd13604">
    <property type="entry name" value="PBP2_TRAP_ketoacid_lactate_like"/>
    <property type="match status" value="1"/>
</dbReference>